<sequence length="330" mass="38144">MWPLTRLRPSYPQNKEYPWSLQLLDACHSFSNLQQQMDKGRLILFLPRLLSEDGVRIFPLLRDCMVGLCHPYSLVQLYSLQRDLAKVQPDLLEYVCFVRWTTDEVMDVWGATDSMGYCRFASQIMETFVNECIAAGFDIVDDSPMRPNGSSEGLGDNSHLAGAAINAISNFLFKEFLAFWYYNVHMARQVLSAFPRLEFLEMPGFLHLPLLAKMKYFFPQCDDESPFAPVSLTPPQMLQNLGITYKEGGRFYSSIMASIKWLAIGTYHYNPIIAVFTGRHWHSDGKEIAHEIIKRFQVHVSEAIDDISDRRKPRLFDVQELKRVMDDPRH</sequence>
<gene>
    <name evidence="1" type="ORF">AJ80_01732</name>
</gene>
<evidence type="ECO:0000313" key="1">
    <source>
        <dbReference type="EMBL" id="PGH26603.1"/>
    </source>
</evidence>
<comment type="caution">
    <text evidence="1">The sequence shown here is derived from an EMBL/GenBank/DDBJ whole genome shotgun (WGS) entry which is preliminary data.</text>
</comment>
<name>A0A2B7Z053_POLH7</name>
<organism evidence="1 2">
    <name type="scientific">Polytolypa hystricis (strain UAMH7299)</name>
    <dbReference type="NCBI Taxonomy" id="1447883"/>
    <lineage>
        <taxon>Eukaryota</taxon>
        <taxon>Fungi</taxon>
        <taxon>Dikarya</taxon>
        <taxon>Ascomycota</taxon>
        <taxon>Pezizomycotina</taxon>
        <taxon>Eurotiomycetes</taxon>
        <taxon>Eurotiomycetidae</taxon>
        <taxon>Onygenales</taxon>
        <taxon>Onygenales incertae sedis</taxon>
        <taxon>Polytolypa</taxon>
    </lineage>
</organism>
<accession>A0A2B7Z053</accession>
<evidence type="ECO:0000313" key="2">
    <source>
        <dbReference type="Proteomes" id="UP000224634"/>
    </source>
</evidence>
<dbReference type="AlphaFoldDB" id="A0A2B7Z053"/>
<protein>
    <submittedName>
        <fullName evidence="1">Uncharacterized protein</fullName>
    </submittedName>
</protein>
<reference evidence="1 2" key="1">
    <citation type="submission" date="2017-10" db="EMBL/GenBank/DDBJ databases">
        <title>Comparative genomics in systemic dimorphic fungi from Ajellomycetaceae.</title>
        <authorList>
            <person name="Munoz J.F."/>
            <person name="Mcewen J.G."/>
            <person name="Clay O.K."/>
            <person name="Cuomo C.A."/>
        </authorList>
    </citation>
    <scope>NUCLEOTIDE SEQUENCE [LARGE SCALE GENOMIC DNA]</scope>
    <source>
        <strain evidence="1 2">UAMH7299</strain>
    </source>
</reference>
<dbReference type="OrthoDB" id="4326491at2759"/>
<dbReference type="Proteomes" id="UP000224634">
    <property type="component" value="Unassembled WGS sequence"/>
</dbReference>
<proteinExistence type="predicted"/>
<dbReference type="EMBL" id="PDNA01000015">
    <property type="protein sequence ID" value="PGH26603.1"/>
    <property type="molecule type" value="Genomic_DNA"/>
</dbReference>
<keyword evidence="2" id="KW-1185">Reference proteome</keyword>